<dbReference type="RefSeq" id="WP_218318888.1">
    <property type="nucleotide sequence ID" value="NZ_JAEEGC010000012.1"/>
</dbReference>
<comment type="caution">
    <text evidence="1">The sequence shown here is derived from an EMBL/GenBank/DDBJ whole genome shotgun (WGS) entry which is preliminary data.</text>
</comment>
<dbReference type="InterPro" id="IPR018540">
    <property type="entry name" value="Spo0E-like"/>
</dbReference>
<reference evidence="1" key="1">
    <citation type="submission" date="2020-12" db="EMBL/GenBank/DDBJ databases">
        <title>Clostridium thailandense sp. nov., a novel acetogenic bacterium isolated from peat land soil in Thailand.</title>
        <authorList>
            <person name="Chaikitkaew S."/>
            <person name="Birkeland N.K."/>
        </authorList>
    </citation>
    <scope>NUCLEOTIDE SEQUENCE</scope>
    <source>
        <strain evidence="1">PL3</strain>
    </source>
</reference>
<keyword evidence="2" id="KW-1185">Reference proteome</keyword>
<evidence type="ECO:0000313" key="1">
    <source>
        <dbReference type="EMBL" id="MBV7271850.1"/>
    </source>
</evidence>
<sequence>MEKEIETLRGELNKLVEESSCLYSDGVIKLSQELDNLIHKYYLSAESA</sequence>
<organism evidence="1 2">
    <name type="scientific">Clostridium thailandense</name>
    <dbReference type="NCBI Taxonomy" id="2794346"/>
    <lineage>
        <taxon>Bacteria</taxon>
        <taxon>Bacillati</taxon>
        <taxon>Bacillota</taxon>
        <taxon>Clostridia</taxon>
        <taxon>Eubacteriales</taxon>
        <taxon>Clostridiaceae</taxon>
        <taxon>Clostridium</taxon>
    </lineage>
</organism>
<dbReference type="Proteomes" id="UP000694308">
    <property type="component" value="Unassembled WGS sequence"/>
</dbReference>
<protein>
    <submittedName>
        <fullName evidence="1">Aspartyl-phosphate phosphatase Spo0E family protein</fullName>
    </submittedName>
</protein>
<dbReference type="EMBL" id="JAEEGC010000012">
    <property type="protein sequence ID" value="MBV7271850.1"/>
    <property type="molecule type" value="Genomic_DNA"/>
</dbReference>
<accession>A0A949WPV6</accession>
<name>A0A949WPV6_9CLOT</name>
<evidence type="ECO:0000313" key="2">
    <source>
        <dbReference type="Proteomes" id="UP000694308"/>
    </source>
</evidence>
<gene>
    <name evidence="1" type="ORF">I6U48_02840</name>
</gene>
<dbReference type="AlphaFoldDB" id="A0A949WPV6"/>
<dbReference type="GO" id="GO:0043937">
    <property type="term" value="P:regulation of sporulation"/>
    <property type="evidence" value="ECO:0007669"/>
    <property type="project" value="InterPro"/>
</dbReference>
<dbReference type="Pfam" id="PF09388">
    <property type="entry name" value="SpoOE-like"/>
    <property type="match status" value="1"/>
</dbReference>
<proteinExistence type="predicted"/>